<evidence type="ECO:0000313" key="6">
    <source>
        <dbReference type="EMBL" id="PVD26125.1"/>
    </source>
</evidence>
<evidence type="ECO:0000256" key="3">
    <source>
        <dbReference type="ARBA" id="ARBA00023136"/>
    </source>
</evidence>
<dbReference type="PANTHER" id="PTHR11202:SF3">
    <property type="entry name" value="SPROUTY-RELATED PROTEIN WITH EVH-1 DOMAIN, ISOFORM C"/>
    <property type="match status" value="1"/>
</dbReference>
<dbReference type="GO" id="GO:0043409">
    <property type="term" value="P:negative regulation of MAPK cascade"/>
    <property type="evidence" value="ECO:0007669"/>
    <property type="project" value="TreeGrafter"/>
</dbReference>
<dbReference type="GO" id="GO:0005886">
    <property type="term" value="C:plasma membrane"/>
    <property type="evidence" value="ECO:0007669"/>
    <property type="project" value="UniProtKB-SubCell"/>
</dbReference>
<comment type="subcellular location">
    <subcellularLocation>
        <location evidence="1">Cell membrane</location>
        <topology evidence="1">Peripheral membrane protein</topology>
    </subcellularLocation>
</comment>
<dbReference type="CDD" id="cd10574">
    <property type="entry name" value="EVH1_SPRED-like"/>
    <property type="match status" value="1"/>
</dbReference>
<dbReference type="EMBL" id="PZQS01000008">
    <property type="protein sequence ID" value="PVD26125.1"/>
    <property type="molecule type" value="Genomic_DNA"/>
</dbReference>
<comment type="caution">
    <text evidence="6">The sequence shown here is derived from an EMBL/GenBank/DDBJ whole genome shotgun (WGS) entry which is preliminary data.</text>
</comment>
<dbReference type="PROSITE" id="PS50229">
    <property type="entry name" value="WH1"/>
    <property type="match status" value="1"/>
</dbReference>
<sequence>MPPKFIHLVAANLKAFSPSQKYTTIKLQLAASGFQGIAYTESHNTSEAPRRPGCSRKLVCQVKRGAVAPTGDYLVEVQAQVMTRDDSTQCWVPMGGGGLSTVKLCKYSRLSPSNSDLRTEYVIQGERIADKSVVLNCVLKKDIQYTKANPKFHHWNTDEKRFGLTFERSDDAKAFDHGIRHAVADLSEGYTNEGEERVFQMVNLPMTRKNSSSQSASTTSTTTSSPSHHSPSSVVPPGTSDPFSFSLILIKPITITSTAYIISLLPSTSLLATMEVVAQLQDATLTKTLWGHWESWSGGDDVWVRSDEPTSLSGKSDMGLLDGDGNGYKDEPYVIFAKNKIGAPHEYSYPSLEPVQKPPAKRESTSTKKQPITSQPYPPLPIKTKDKKHKSEQCRRLTRTMFLRERRKASCLQLRMCVGAAAHLVCARFACLPPHPPPPPSRPQHSEDKWWPLPHGLHRAGLLARSLAY</sequence>
<dbReference type="SUPFAM" id="SSF50729">
    <property type="entry name" value="PH domain-like"/>
    <property type="match status" value="1"/>
</dbReference>
<dbReference type="AlphaFoldDB" id="A0A2T7NY72"/>
<evidence type="ECO:0000256" key="2">
    <source>
        <dbReference type="ARBA" id="ARBA00022475"/>
    </source>
</evidence>
<keyword evidence="7" id="KW-1185">Reference proteome</keyword>
<dbReference type="FunFam" id="2.30.29.30:FF:000052">
    <property type="entry name" value="Sprouty-related, EVH1 domain containing 2"/>
    <property type="match status" value="1"/>
</dbReference>
<dbReference type="OrthoDB" id="5786858at2759"/>
<evidence type="ECO:0000256" key="1">
    <source>
        <dbReference type="ARBA" id="ARBA00004202"/>
    </source>
</evidence>
<keyword evidence="2" id="KW-1003">Cell membrane</keyword>
<dbReference type="InterPro" id="IPR041937">
    <property type="entry name" value="SPRE_EVH1"/>
</dbReference>
<feature type="compositionally biased region" description="Low complexity" evidence="4">
    <location>
        <begin position="211"/>
        <end position="237"/>
    </location>
</feature>
<feature type="domain" description="WH1" evidence="5">
    <location>
        <begin position="66"/>
        <end position="186"/>
    </location>
</feature>
<evidence type="ECO:0000259" key="5">
    <source>
        <dbReference type="PROSITE" id="PS50229"/>
    </source>
</evidence>
<organism evidence="6 7">
    <name type="scientific">Pomacea canaliculata</name>
    <name type="common">Golden apple snail</name>
    <dbReference type="NCBI Taxonomy" id="400727"/>
    <lineage>
        <taxon>Eukaryota</taxon>
        <taxon>Metazoa</taxon>
        <taxon>Spiralia</taxon>
        <taxon>Lophotrochozoa</taxon>
        <taxon>Mollusca</taxon>
        <taxon>Gastropoda</taxon>
        <taxon>Caenogastropoda</taxon>
        <taxon>Architaenioglossa</taxon>
        <taxon>Ampullarioidea</taxon>
        <taxon>Ampullariidae</taxon>
        <taxon>Pomacea</taxon>
    </lineage>
</organism>
<name>A0A2T7NY72_POMCA</name>
<feature type="region of interest" description="Disordered" evidence="4">
    <location>
        <begin position="348"/>
        <end position="391"/>
    </location>
</feature>
<dbReference type="Proteomes" id="UP000245119">
    <property type="component" value="Linkage Group LG8"/>
</dbReference>
<feature type="region of interest" description="Disordered" evidence="4">
    <location>
        <begin position="208"/>
        <end position="237"/>
    </location>
</feature>
<dbReference type="PANTHER" id="PTHR11202">
    <property type="entry name" value="SPROUTY-RELATED, EVH1 DOMAIN-CONTAINING PROTEIN FAMILY MEMBER"/>
    <property type="match status" value="1"/>
</dbReference>
<evidence type="ECO:0000256" key="4">
    <source>
        <dbReference type="SAM" id="MobiDB-lite"/>
    </source>
</evidence>
<dbReference type="SMART" id="SM00461">
    <property type="entry name" value="WH1"/>
    <property type="match status" value="1"/>
</dbReference>
<dbReference type="GO" id="GO:0019901">
    <property type="term" value="F:protein kinase binding"/>
    <property type="evidence" value="ECO:0007669"/>
    <property type="project" value="TreeGrafter"/>
</dbReference>
<dbReference type="Pfam" id="PF00568">
    <property type="entry name" value="WH1"/>
    <property type="match status" value="1"/>
</dbReference>
<gene>
    <name evidence="6" type="ORF">C0Q70_13793</name>
</gene>
<dbReference type="Gene3D" id="2.30.29.30">
    <property type="entry name" value="Pleckstrin-homology domain (PH domain)/Phosphotyrosine-binding domain (PTB)"/>
    <property type="match status" value="1"/>
</dbReference>
<reference evidence="6 7" key="1">
    <citation type="submission" date="2018-04" db="EMBL/GenBank/DDBJ databases">
        <title>The genome of golden apple snail Pomacea canaliculata provides insight into stress tolerance and invasive adaptation.</title>
        <authorList>
            <person name="Liu C."/>
            <person name="Liu B."/>
            <person name="Ren Y."/>
            <person name="Zhang Y."/>
            <person name="Wang H."/>
            <person name="Li S."/>
            <person name="Jiang F."/>
            <person name="Yin L."/>
            <person name="Zhang G."/>
            <person name="Qian W."/>
            <person name="Fan W."/>
        </authorList>
    </citation>
    <scope>NUCLEOTIDE SEQUENCE [LARGE SCALE GENOMIC DNA]</scope>
    <source>
        <strain evidence="6">SZHN2017</strain>
        <tissue evidence="6">Muscle</tissue>
    </source>
</reference>
<proteinExistence type="predicted"/>
<keyword evidence="3" id="KW-0472">Membrane</keyword>
<evidence type="ECO:0000313" key="7">
    <source>
        <dbReference type="Proteomes" id="UP000245119"/>
    </source>
</evidence>
<accession>A0A2T7NY72</accession>
<protein>
    <recommendedName>
        <fullName evidence="5">WH1 domain-containing protein</fullName>
    </recommendedName>
</protein>
<dbReference type="InterPro" id="IPR011993">
    <property type="entry name" value="PH-like_dom_sf"/>
</dbReference>
<dbReference type="STRING" id="400727.A0A2T7NY72"/>
<dbReference type="InterPro" id="IPR000697">
    <property type="entry name" value="WH1/EVH1_dom"/>
</dbReference>